<reference evidence="2 3" key="1">
    <citation type="journal article" date="2022" name="G3 (Bethesda)">
        <title>Whole-genome sequence and methylome profiling of the almond [Prunus dulcis (Mill.) D.A. Webb] cultivar 'Nonpareil'.</title>
        <authorList>
            <person name="D'Amico-Willman K.M."/>
            <person name="Ouma W.Z."/>
            <person name="Meulia T."/>
            <person name="Sideli G.M."/>
            <person name="Gradziel T.M."/>
            <person name="Fresnedo-Ramirez J."/>
        </authorList>
    </citation>
    <scope>NUCLEOTIDE SEQUENCE [LARGE SCALE GENOMIC DNA]</scope>
    <source>
        <strain evidence="2">Clone GOH B32 T37-40</strain>
    </source>
</reference>
<dbReference type="Proteomes" id="UP001054821">
    <property type="component" value="Chromosome 6"/>
</dbReference>
<dbReference type="AlphaFoldDB" id="A0AAD4VEQ9"/>
<sequence>MTLSQVNYASFKETVDQDDNPPDIEEFIDIVQPAPPQMKEEGQAKIDDLQEINLGTTDKPRRKCKYETGRTGSSR</sequence>
<feature type="region of interest" description="Disordered" evidence="1">
    <location>
        <begin position="1"/>
        <end position="22"/>
    </location>
</feature>
<comment type="caution">
    <text evidence="2">The sequence shown here is derived from an EMBL/GenBank/DDBJ whole genome shotgun (WGS) entry which is preliminary data.</text>
</comment>
<evidence type="ECO:0000256" key="1">
    <source>
        <dbReference type="SAM" id="MobiDB-lite"/>
    </source>
</evidence>
<organism evidence="2 3">
    <name type="scientific">Prunus dulcis</name>
    <name type="common">Almond</name>
    <name type="synonym">Amygdalus dulcis</name>
    <dbReference type="NCBI Taxonomy" id="3755"/>
    <lineage>
        <taxon>Eukaryota</taxon>
        <taxon>Viridiplantae</taxon>
        <taxon>Streptophyta</taxon>
        <taxon>Embryophyta</taxon>
        <taxon>Tracheophyta</taxon>
        <taxon>Spermatophyta</taxon>
        <taxon>Magnoliopsida</taxon>
        <taxon>eudicotyledons</taxon>
        <taxon>Gunneridae</taxon>
        <taxon>Pentapetalae</taxon>
        <taxon>rosids</taxon>
        <taxon>fabids</taxon>
        <taxon>Rosales</taxon>
        <taxon>Rosaceae</taxon>
        <taxon>Amygdaloideae</taxon>
        <taxon>Amygdaleae</taxon>
        <taxon>Prunus</taxon>
    </lineage>
</organism>
<name>A0AAD4VEQ9_PRUDU</name>
<gene>
    <name evidence="2" type="ORF">L3X38_032230</name>
</gene>
<evidence type="ECO:0000313" key="2">
    <source>
        <dbReference type="EMBL" id="KAI5323158.1"/>
    </source>
</evidence>
<feature type="region of interest" description="Disordered" evidence="1">
    <location>
        <begin position="53"/>
        <end position="75"/>
    </location>
</feature>
<protein>
    <submittedName>
        <fullName evidence="2">Uncharacterized protein</fullName>
    </submittedName>
</protein>
<evidence type="ECO:0000313" key="3">
    <source>
        <dbReference type="Proteomes" id="UP001054821"/>
    </source>
</evidence>
<accession>A0AAD4VEQ9</accession>
<dbReference type="EMBL" id="JAJFAZ020000006">
    <property type="protein sequence ID" value="KAI5323158.1"/>
    <property type="molecule type" value="Genomic_DNA"/>
</dbReference>
<proteinExistence type="predicted"/>
<keyword evidence="3" id="KW-1185">Reference proteome</keyword>